<evidence type="ECO:0000256" key="1">
    <source>
        <dbReference type="SAM" id="Phobius"/>
    </source>
</evidence>
<organism evidence="2">
    <name type="scientific">uncultured Acetothermia bacterium</name>
    <dbReference type="NCBI Taxonomy" id="236499"/>
    <lineage>
        <taxon>Bacteria</taxon>
        <taxon>Candidatus Bipolaricaulota</taxon>
        <taxon>environmental samples</taxon>
    </lineage>
</organism>
<gene>
    <name evidence="2" type="ORF">HGMM_F21A08C18</name>
</gene>
<feature type="transmembrane region" description="Helical" evidence="1">
    <location>
        <begin position="100"/>
        <end position="126"/>
    </location>
</feature>
<reference evidence="2" key="1">
    <citation type="journal article" date="2005" name="Environ. Microbiol.">
        <title>Genetic and functional properties of uncultivated thermophilic crenarchaeotes from a subsurface gold mine as revealed by analysis of genome fragments.</title>
        <authorList>
            <person name="Nunoura T."/>
            <person name="Hirayama H."/>
            <person name="Takami H."/>
            <person name="Oida H."/>
            <person name="Nishi S."/>
            <person name="Shimamura S."/>
            <person name="Suzuki Y."/>
            <person name="Inagaki F."/>
            <person name="Takai K."/>
            <person name="Nealson K.H."/>
            <person name="Horikoshi K."/>
        </authorList>
    </citation>
    <scope>NUCLEOTIDE SEQUENCE</scope>
</reference>
<sequence length="173" mass="18301">MQRILFAALLALGIVLYVLEGFFPPLVPVPGAKLGLSNILVLFTMLFLGYGAGIFLAIARSILGSFIAGTLFAPGALLSLSGGFVSALVVAFSLKKLRPPLGLVGVSVLGAIAHNVTQLVVAYFLFVQISGLFYYLPFLLILGLISGLITGLIAVYLFERVGRELGLPYNSLL</sequence>
<keyword evidence="1" id="KW-0812">Transmembrane</keyword>
<protein>
    <submittedName>
        <fullName evidence="2">Heptaprenyl diphosphate synthase component I</fullName>
    </submittedName>
</protein>
<feature type="transmembrane region" description="Helical" evidence="1">
    <location>
        <begin position="37"/>
        <end position="59"/>
    </location>
</feature>
<feature type="transmembrane region" description="Helical" evidence="1">
    <location>
        <begin position="133"/>
        <end position="158"/>
    </location>
</feature>
<dbReference type="Gene3D" id="1.10.1760.20">
    <property type="match status" value="1"/>
</dbReference>
<reference evidence="2" key="2">
    <citation type="journal article" date="2012" name="PLoS ONE">
        <title>A Deeply Branching Thermophilic Bacterium with an Ancient Acetyl-CoA Pathway Dominates a Subsurface Ecosystem.</title>
        <authorList>
            <person name="Takami H."/>
            <person name="Noguchi H."/>
            <person name="Takaki Y."/>
            <person name="Uchiyama I."/>
            <person name="Toyoda A."/>
            <person name="Nishi S."/>
            <person name="Chee G.-J."/>
            <person name="Arai W."/>
            <person name="Nunoura T."/>
            <person name="Itoh T."/>
            <person name="Hattori M."/>
            <person name="Takai K."/>
        </authorList>
    </citation>
    <scope>NUCLEOTIDE SEQUENCE</scope>
</reference>
<dbReference type="PIRSF" id="PIRSF027391">
    <property type="entry name" value="Hpre_diP_synt_I"/>
    <property type="match status" value="1"/>
</dbReference>
<evidence type="ECO:0000313" key="2">
    <source>
        <dbReference type="EMBL" id="BAL54835.1"/>
    </source>
</evidence>
<feature type="transmembrane region" description="Helical" evidence="1">
    <location>
        <begin position="71"/>
        <end position="94"/>
    </location>
</feature>
<dbReference type="EMBL" id="AP011701">
    <property type="protein sequence ID" value="BAL54835.1"/>
    <property type="molecule type" value="Genomic_DNA"/>
</dbReference>
<keyword evidence="1" id="KW-0472">Membrane</keyword>
<dbReference type="Pfam" id="PF07456">
    <property type="entry name" value="Hpre_diP_synt_I"/>
    <property type="match status" value="1"/>
</dbReference>
<accession>H5SF99</accession>
<keyword evidence="1" id="KW-1133">Transmembrane helix</keyword>
<dbReference type="InterPro" id="IPR014535">
    <property type="entry name" value="Hpre_diP_synt_I"/>
</dbReference>
<dbReference type="AlphaFoldDB" id="H5SF99"/>
<name>H5SF99_9BACT</name>
<proteinExistence type="predicted"/>
<dbReference type="InterPro" id="IPR010898">
    <property type="entry name" value="Hpre_diP_synth_I"/>
</dbReference>